<evidence type="ECO:0000313" key="1">
    <source>
        <dbReference type="EMBL" id="MFB2894150.1"/>
    </source>
</evidence>
<keyword evidence="2" id="KW-1185">Reference proteome</keyword>
<protein>
    <submittedName>
        <fullName evidence="1">Uncharacterized protein</fullName>
    </submittedName>
</protein>
<name>A0ABV4XR19_9CYAN</name>
<dbReference type="Proteomes" id="UP001576784">
    <property type="component" value="Unassembled WGS sequence"/>
</dbReference>
<organism evidence="1 2">
    <name type="scientific">Floridaenema flaviceps BLCC-F50</name>
    <dbReference type="NCBI Taxonomy" id="3153642"/>
    <lineage>
        <taxon>Bacteria</taxon>
        <taxon>Bacillati</taxon>
        <taxon>Cyanobacteriota</taxon>
        <taxon>Cyanophyceae</taxon>
        <taxon>Oscillatoriophycideae</taxon>
        <taxon>Aerosakkonematales</taxon>
        <taxon>Aerosakkonemataceae</taxon>
        <taxon>Floridanema</taxon>
        <taxon>Floridanema flaviceps</taxon>
    </lineage>
</organism>
<evidence type="ECO:0000313" key="2">
    <source>
        <dbReference type="Proteomes" id="UP001576784"/>
    </source>
</evidence>
<reference evidence="1 2" key="1">
    <citation type="submission" date="2024-09" db="EMBL/GenBank/DDBJ databases">
        <title>Floridaenema gen nov. (Aerosakkonemataceae, Aerosakkonematales ord. nov., Cyanobacteria) from benthic tropical and subtropical fresh waters, with the description of four new species.</title>
        <authorList>
            <person name="Moretto J.A."/>
            <person name="Berthold D.E."/>
            <person name="Lefler F.W."/>
            <person name="Huang I.-S."/>
            <person name="Laughinghouse H. IV."/>
        </authorList>
    </citation>
    <scope>NUCLEOTIDE SEQUENCE [LARGE SCALE GENOMIC DNA]</scope>
    <source>
        <strain evidence="1 2">BLCC-F50</strain>
    </source>
</reference>
<dbReference type="EMBL" id="JBHFNR010000100">
    <property type="protein sequence ID" value="MFB2894150.1"/>
    <property type="molecule type" value="Genomic_DNA"/>
</dbReference>
<comment type="caution">
    <text evidence="1">The sequence shown here is derived from an EMBL/GenBank/DDBJ whole genome shotgun (WGS) entry which is preliminary data.</text>
</comment>
<dbReference type="RefSeq" id="WP_413263800.1">
    <property type="nucleotide sequence ID" value="NZ_JBHFNR010000100.1"/>
</dbReference>
<sequence>MEPITDEYLKAITLILERHEIISVLLVLGNFVAEGLDKKQISVDDFISWEKLLDKLLTAAEVPIKAQVFLRNLDAVVEILAQ</sequence>
<proteinExistence type="predicted"/>
<gene>
    <name evidence="1" type="ORF">ACE1CI_14665</name>
</gene>
<accession>A0ABV4XR19</accession>